<feature type="transmembrane region" description="Helical" evidence="1">
    <location>
        <begin position="32"/>
        <end position="50"/>
    </location>
</feature>
<dbReference type="Gene3D" id="3.30.70.270">
    <property type="match status" value="1"/>
</dbReference>
<gene>
    <name evidence="3" type="ORF">HC031_08840</name>
</gene>
<accession>A0ABX0XUV7</accession>
<feature type="transmembrane region" description="Helical" evidence="1">
    <location>
        <begin position="155"/>
        <end position="180"/>
    </location>
</feature>
<sequence>MLKNVPAWARFLIVGLLMIVPYVWFSDGPLQQFWYDAVATAGVAAMAVGIRRNRPEWAAGWWLLVVGQALNVLGDGIYFYVYNVLHHDAFPAPYDIPYLLSYVLMVLGLLSLLRRRNHGRDRAGLVDSLILASAFALLSWVFLMRPVAEDKSLGLLGQFVAMAYPTLDLLVLAMLAWLLTSDGPRNVAFLLVTANMVGFLVGDYFWAFAQQTMYNPSNLGSRLIDCAYLVAYVCFGAGALHPGMVQIGRPVGPDRLQSMTVQRLVLLAAATLIAPALLAWQAWHGHGQVHDAYAIVLGCVVMFLLVVARMMMLVRQVQAQAVVLEEQADRLREVAQQDPLTGLPNRRAWNAALPAALQRAARDGTPLTLAVLDLDHFKQFNDAYGHQAGDQLLKEVAVAWADNLRAVDLVARYGGEEFVVLLPGATAAEAVALLDRLRPRTPTGCTFSAGVATWNGAESADELVARADRALYRAKDAGRARIECAEATVTA</sequence>
<reference evidence="3 4" key="1">
    <citation type="submission" date="2020-03" db="EMBL/GenBank/DDBJ databases">
        <title>WGS of the type strain of Planosporangium spp.</title>
        <authorList>
            <person name="Thawai C."/>
        </authorList>
    </citation>
    <scope>NUCLEOTIDE SEQUENCE [LARGE SCALE GENOMIC DNA]</scope>
    <source>
        <strain evidence="3 4">TBRC 5610</strain>
    </source>
</reference>
<feature type="transmembrane region" description="Helical" evidence="1">
    <location>
        <begin position="96"/>
        <end position="113"/>
    </location>
</feature>
<dbReference type="SMART" id="SM00267">
    <property type="entry name" value="GGDEF"/>
    <property type="match status" value="1"/>
</dbReference>
<feature type="transmembrane region" description="Helical" evidence="1">
    <location>
        <begin position="261"/>
        <end position="280"/>
    </location>
</feature>
<dbReference type="NCBIfam" id="TIGR00254">
    <property type="entry name" value="GGDEF"/>
    <property type="match status" value="1"/>
</dbReference>
<dbReference type="InterPro" id="IPR029787">
    <property type="entry name" value="Nucleotide_cyclase"/>
</dbReference>
<evidence type="ECO:0000313" key="4">
    <source>
        <dbReference type="Proteomes" id="UP000722989"/>
    </source>
</evidence>
<dbReference type="EMBL" id="JAATVY010000004">
    <property type="protein sequence ID" value="NJC69826.1"/>
    <property type="molecule type" value="Genomic_DNA"/>
</dbReference>
<keyword evidence="1" id="KW-1133">Transmembrane helix</keyword>
<feature type="domain" description="GGDEF" evidence="2">
    <location>
        <begin position="365"/>
        <end position="487"/>
    </location>
</feature>
<proteinExistence type="predicted"/>
<evidence type="ECO:0000313" key="3">
    <source>
        <dbReference type="EMBL" id="NJC69826.1"/>
    </source>
</evidence>
<dbReference type="InterPro" id="IPR043128">
    <property type="entry name" value="Rev_trsase/Diguanyl_cyclase"/>
</dbReference>
<evidence type="ECO:0000259" key="2">
    <source>
        <dbReference type="PROSITE" id="PS50887"/>
    </source>
</evidence>
<dbReference type="Proteomes" id="UP000722989">
    <property type="component" value="Unassembled WGS sequence"/>
</dbReference>
<keyword evidence="4" id="KW-1185">Reference proteome</keyword>
<comment type="caution">
    <text evidence="3">The sequence shown here is derived from an EMBL/GenBank/DDBJ whole genome shotgun (WGS) entry which is preliminary data.</text>
</comment>
<feature type="transmembrane region" description="Helical" evidence="1">
    <location>
        <begin position="187"/>
        <end position="207"/>
    </location>
</feature>
<protein>
    <submittedName>
        <fullName evidence="3">GGDEF domain-containing protein</fullName>
    </submittedName>
</protein>
<feature type="transmembrane region" description="Helical" evidence="1">
    <location>
        <begin position="125"/>
        <end position="143"/>
    </location>
</feature>
<keyword evidence="1" id="KW-0812">Transmembrane</keyword>
<dbReference type="PROSITE" id="PS50887">
    <property type="entry name" value="GGDEF"/>
    <property type="match status" value="1"/>
</dbReference>
<keyword evidence="1" id="KW-0472">Membrane</keyword>
<organism evidence="3 4">
    <name type="scientific">Planosporangium thailandense</name>
    <dbReference type="NCBI Taxonomy" id="765197"/>
    <lineage>
        <taxon>Bacteria</taxon>
        <taxon>Bacillati</taxon>
        <taxon>Actinomycetota</taxon>
        <taxon>Actinomycetes</taxon>
        <taxon>Micromonosporales</taxon>
        <taxon>Micromonosporaceae</taxon>
        <taxon>Planosporangium</taxon>
    </lineage>
</organism>
<dbReference type="PANTHER" id="PTHR45138">
    <property type="entry name" value="REGULATORY COMPONENTS OF SENSORY TRANSDUCTION SYSTEM"/>
    <property type="match status" value="1"/>
</dbReference>
<dbReference type="PANTHER" id="PTHR45138:SF24">
    <property type="entry name" value="DIGUANYLATE CYCLASE DGCC-RELATED"/>
    <property type="match status" value="1"/>
</dbReference>
<feature type="transmembrane region" description="Helical" evidence="1">
    <location>
        <begin position="292"/>
        <end position="311"/>
    </location>
</feature>
<feature type="transmembrane region" description="Helical" evidence="1">
    <location>
        <begin position="7"/>
        <end position="26"/>
    </location>
</feature>
<feature type="transmembrane region" description="Helical" evidence="1">
    <location>
        <begin position="219"/>
        <end position="240"/>
    </location>
</feature>
<feature type="transmembrane region" description="Helical" evidence="1">
    <location>
        <begin position="62"/>
        <end position="81"/>
    </location>
</feature>
<dbReference type="InterPro" id="IPR000160">
    <property type="entry name" value="GGDEF_dom"/>
</dbReference>
<dbReference type="CDD" id="cd01949">
    <property type="entry name" value="GGDEF"/>
    <property type="match status" value="1"/>
</dbReference>
<dbReference type="SUPFAM" id="SSF55073">
    <property type="entry name" value="Nucleotide cyclase"/>
    <property type="match status" value="1"/>
</dbReference>
<name>A0ABX0XUV7_9ACTN</name>
<dbReference type="Pfam" id="PF00990">
    <property type="entry name" value="GGDEF"/>
    <property type="match status" value="1"/>
</dbReference>
<dbReference type="RefSeq" id="WP_167924705.1">
    <property type="nucleotide sequence ID" value="NZ_JAATVY010000004.1"/>
</dbReference>
<evidence type="ECO:0000256" key="1">
    <source>
        <dbReference type="SAM" id="Phobius"/>
    </source>
</evidence>
<dbReference type="InterPro" id="IPR050469">
    <property type="entry name" value="Diguanylate_Cyclase"/>
</dbReference>